<dbReference type="KEGG" id="vg:62611817"/>
<protein>
    <submittedName>
        <fullName evidence="1">Uncharacterized protein</fullName>
    </submittedName>
</protein>
<evidence type="ECO:0000313" key="1">
    <source>
        <dbReference type="EMBL" id="ATI15847.1"/>
    </source>
</evidence>
<dbReference type="GeneID" id="62611817"/>
<proteinExistence type="predicted"/>
<dbReference type="Proteomes" id="UP000230824">
    <property type="component" value="Segment"/>
</dbReference>
<sequence>MYTLKVIRKFPQEEEVRIYNTVPFVVNEEEFFYCLEDEVIIQYHWEGYDRQDGVVASVIAGERVLFIHKTESAYLMNDKGQTVKVINRP</sequence>
<keyword evidence="2" id="KW-1185">Reference proteome</keyword>
<evidence type="ECO:0000313" key="2">
    <source>
        <dbReference type="Proteomes" id="UP000230824"/>
    </source>
</evidence>
<accession>A0A291LB60</accession>
<organism evidence="1 2">
    <name type="scientific">Escherichia phage vB_EcoM_PHB05</name>
    <dbReference type="NCBI Taxonomy" id="2041347"/>
    <lineage>
        <taxon>Viruses</taxon>
        <taxon>Duplodnaviria</taxon>
        <taxon>Heunggongvirae</taxon>
        <taxon>Uroviricota</taxon>
        <taxon>Caudoviricetes</taxon>
        <taxon>Stephanstirmvirinae</taxon>
        <taxon>Justusliebigvirus</taxon>
        <taxon>Justusliebigvirus PHB05</taxon>
    </lineage>
</organism>
<dbReference type="RefSeq" id="YP_009984473.1">
    <property type="nucleotide sequence ID" value="NC_052652.1"/>
</dbReference>
<reference evidence="1 2" key="1">
    <citation type="submission" date="2017-09" db="EMBL/GenBank/DDBJ databases">
        <title>Phage vB_EcoM_PHB05 against multidrug-resistant shiga toxin-producing Escherichia.</title>
        <authorList>
            <person name="Chen Y."/>
            <person name="Song J."/>
            <person name="Wu B."/>
        </authorList>
    </citation>
    <scope>NUCLEOTIDE SEQUENCE [LARGE SCALE GENOMIC DNA]</scope>
    <source>
        <strain evidence="1">Wastewater</strain>
    </source>
</reference>
<dbReference type="EMBL" id="MF805809">
    <property type="protein sequence ID" value="ATI15847.1"/>
    <property type="molecule type" value="Genomic_DNA"/>
</dbReference>
<name>A0A291LB60_9CAUD</name>